<feature type="transmembrane region" description="Helical" evidence="1">
    <location>
        <begin position="362"/>
        <end position="383"/>
    </location>
</feature>
<name>A0A9X3XIH7_9CLOT</name>
<proteinExistence type="predicted"/>
<feature type="transmembrane region" description="Helical" evidence="1">
    <location>
        <begin position="306"/>
        <end position="324"/>
    </location>
</feature>
<gene>
    <name evidence="2" type="ORF">NE398_08580</name>
</gene>
<keyword evidence="1" id="KW-1133">Transmembrane helix</keyword>
<dbReference type="Proteomes" id="UP001141183">
    <property type="component" value="Unassembled WGS sequence"/>
</dbReference>
<feature type="transmembrane region" description="Helical" evidence="1">
    <location>
        <begin position="331"/>
        <end position="350"/>
    </location>
</feature>
<evidence type="ECO:0000256" key="1">
    <source>
        <dbReference type="SAM" id="Phobius"/>
    </source>
</evidence>
<feature type="transmembrane region" description="Helical" evidence="1">
    <location>
        <begin position="247"/>
        <end position="264"/>
    </location>
</feature>
<protein>
    <submittedName>
        <fullName evidence="2">DUF5692 family protein</fullName>
    </submittedName>
</protein>
<dbReference type="Pfam" id="PF18948">
    <property type="entry name" value="DUF5692"/>
    <property type="match status" value="1"/>
</dbReference>
<feature type="transmembrane region" description="Helical" evidence="1">
    <location>
        <begin position="12"/>
        <end position="33"/>
    </location>
</feature>
<dbReference type="RefSeq" id="WP_207653609.1">
    <property type="nucleotide sequence ID" value="NZ_CAXSLY010000001.1"/>
</dbReference>
<comment type="caution">
    <text evidence="2">The sequence shown here is derived from an EMBL/GenBank/DDBJ whole genome shotgun (WGS) entry which is preliminary data.</text>
</comment>
<dbReference type="EMBL" id="JAMRYU010000008">
    <property type="protein sequence ID" value="MDC4240220.1"/>
    <property type="molecule type" value="Genomic_DNA"/>
</dbReference>
<dbReference type="AlphaFoldDB" id="A0A9X3XIH7"/>
<keyword evidence="3" id="KW-1185">Reference proteome</keyword>
<accession>A0A9X3XIH7</accession>
<dbReference type="InterPro" id="IPR043747">
    <property type="entry name" value="DUF5692"/>
</dbReference>
<evidence type="ECO:0000313" key="3">
    <source>
        <dbReference type="Proteomes" id="UP001141183"/>
    </source>
</evidence>
<feature type="transmembrane region" description="Helical" evidence="1">
    <location>
        <begin position="222"/>
        <end position="241"/>
    </location>
</feature>
<reference evidence="2" key="1">
    <citation type="submission" date="2022-05" db="EMBL/GenBank/DDBJ databases">
        <title>Draft genome sequence of Clostridium tertium strain CP3 isolated from Peru.</title>
        <authorList>
            <person name="Hurtado R."/>
            <person name="Lima L."/>
            <person name="Sousa T."/>
            <person name="Jaiswal A.K."/>
            <person name="Tiwari S."/>
            <person name="Maturrano L."/>
            <person name="Brenig B."/>
            <person name="Azevedo V."/>
        </authorList>
    </citation>
    <scope>NUCLEOTIDE SEQUENCE</scope>
    <source>
        <strain evidence="2">CP3</strain>
    </source>
</reference>
<feature type="transmembrane region" description="Helical" evidence="1">
    <location>
        <begin position="142"/>
        <end position="159"/>
    </location>
</feature>
<keyword evidence="1" id="KW-0472">Membrane</keyword>
<keyword evidence="1" id="KW-0812">Transmembrane</keyword>
<sequence>MRIYFEKLSRDKLLKFIITIITSVVIFNTSSIITKANTDIKFPTGTWQGIVDGKHGEGGLFYRLKFKSNGNVLVIKQFGDGEIKEEKIWENKNNNIIIKSKASDVIKELDNGNLKILDEKSIEYNNGFYNTIFKEHKGTLSIIHWISALIGLITLNELFRRKKLAAIGFFFVLPIIMIPLWSSNGVTYWFKWIKVYSAVAGSVWFIFVRFTKIGVKKWSKMIVALILSANIIEAVVQDFSMGNLPNILNGIAGVLSIVTLFYGWKEIGPDNSKEKDMIWEKMPLLWIIAYDVWNWTFVYLNFPGSASLQFIVILSSTIPAIFIKKGTWLQARAFTLAAWFMYYFTFPRFTESVELLVPRNSIFMIGISLLSIILNLAYAIVYIKRYKSETKIRIKEISTDN</sequence>
<feature type="transmembrane region" description="Helical" evidence="1">
    <location>
        <begin position="188"/>
        <end position="210"/>
    </location>
</feature>
<feature type="transmembrane region" description="Helical" evidence="1">
    <location>
        <begin position="284"/>
        <end position="300"/>
    </location>
</feature>
<organism evidence="2 3">
    <name type="scientific">Clostridium tertium</name>
    <dbReference type="NCBI Taxonomy" id="1559"/>
    <lineage>
        <taxon>Bacteria</taxon>
        <taxon>Bacillati</taxon>
        <taxon>Bacillota</taxon>
        <taxon>Clostridia</taxon>
        <taxon>Eubacteriales</taxon>
        <taxon>Clostridiaceae</taxon>
        <taxon>Clostridium</taxon>
    </lineage>
</organism>
<evidence type="ECO:0000313" key="2">
    <source>
        <dbReference type="EMBL" id="MDC4240220.1"/>
    </source>
</evidence>
<feature type="transmembrane region" description="Helical" evidence="1">
    <location>
        <begin position="164"/>
        <end position="182"/>
    </location>
</feature>